<sequence length="409" mass="44644">MTEPFDRTRPGRPPLAFPFGDWGQELSPRYAHLRAARAPLHPVVTVTGDRVWLATRYDVVRRLLAEPGLSMAAALEPDAPRQEPVPLRAEGGSGDSVTRLREVGLHKLMADALGLRAVRRHEEWTRGQAEDTMAELIAHGPPADLYPALAVRLPFAVACRVLLGPLEVDARERLDAWCDTILTWRGPTRQEQTAAINAVHRFFLDRLPHLCDAPGEHLVKRLAQADGEGRLRPDDLAELATSFFIAGYRTSSSFLANALVTLARHPEALAALRADPALVPAAVEELLRHTPMATGGAKRVATRDVEIDGMTVRAGECVLLSLESANHDPAAFPDPDSFVPSRADGPHLGFSHGKHHCPGNRLARMQLGAVVGVLAGRAAPEVRLAVPADRVRWRRDVAFRVPEGVPVTW</sequence>
<dbReference type="PRINTS" id="PR00359">
    <property type="entry name" value="BP450"/>
</dbReference>
<keyword evidence="2" id="KW-0479">Metal-binding</keyword>
<dbReference type="InterPro" id="IPR001128">
    <property type="entry name" value="Cyt_P450"/>
</dbReference>
<evidence type="ECO:0000313" key="3">
    <source>
        <dbReference type="EMBL" id="GHH82194.1"/>
    </source>
</evidence>
<comment type="similarity">
    <text evidence="1 2">Belongs to the cytochrome P450 family.</text>
</comment>
<dbReference type="InterPro" id="IPR002397">
    <property type="entry name" value="Cyt_P450_B"/>
</dbReference>
<dbReference type="GO" id="GO:0016705">
    <property type="term" value="F:oxidoreductase activity, acting on paired donors, with incorporation or reduction of molecular oxygen"/>
    <property type="evidence" value="ECO:0007669"/>
    <property type="project" value="InterPro"/>
</dbReference>
<comment type="caution">
    <text evidence="3">The sequence shown here is derived from an EMBL/GenBank/DDBJ whole genome shotgun (WGS) entry which is preliminary data.</text>
</comment>
<keyword evidence="2" id="KW-0503">Monooxygenase</keyword>
<name>A0A919L3M0_9ACTN</name>
<gene>
    <name evidence="3" type="ORF">GCM10018793_41430</name>
</gene>
<dbReference type="RefSeq" id="WP_189934199.1">
    <property type="nucleotide sequence ID" value="NZ_BNCD01000012.1"/>
</dbReference>
<dbReference type="SMR" id="A0A919L3M0"/>
<organism evidence="3 4">
    <name type="scientific">Streptomyces sulfonofaciens</name>
    <dbReference type="NCBI Taxonomy" id="68272"/>
    <lineage>
        <taxon>Bacteria</taxon>
        <taxon>Bacillati</taxon>
        <taxon>Actinomycetota</taxon>
        <taxon>Actinomycetes</taxon>
        <taxon>Kitasatosporales</taxon>
        <taxon>Streptomycetaceae</taxon>
        <taxon>Streptomyces</taxon>
    </lineage>
</organism>
<dbReference type="InterPro" id="IPR017972">
    <property type="entry name" value="Cyt_P450_CS"/>
</dbReference>
<dbReference type="SUPFAM" id="SSF48264">
    <property type="entry name" value="Cytochrome P450"/>
    <property type="match status" value="1"/>
</dbReference>
<accession>A0A919L3M0</accession>
<proteinExistence type="inferred from homology"/>
<dbReference type="GO" id="GO:0004497">
    <property type="term" value="F:monooxygenase activity"/>
    <property type="evidence" value="ECO:0007669"/>
    <property type="project" value="UniProtKB-KW"/>
</dbReference>
<protein>
    <submittedName>
        <fullName evidence="3">Cytochrome P450</fullName>
    </submittedName>
</protein>
<dbReference type="Pfam" id="PF00067">
    <property type="entry name" value="p450"/>
    <property type="match status" value="1"/>
</dbReference>
<dbReference type="AlphaFoldDB" id="A0A919L3M0"/>
<dbReference type="Proteomes" id="UP000603708">
    <property type="component" value="Unassembled WGS sequence"/>
</dbReference>
<dbReference type="InterPro" id="IPR036396">
    <property type="entry name" value="Cyt_P450_sf"/>
</dbReference>
<evidence type="ECO:0000313" key="4">
    <source>
        <dbReference type="Proteomes" id="UP000603708"/>
    </source>
</evidence>
<dbReference type="EMBL" id="BNCD01000012">
    <property type="protein sequence ID" value="GHH82194.1"/>
    <property type="molecule type" value="Genomic_DNA"/>
</dbReference>
<keyword evidence="2" id="KW-0408">Iron</keyword>
<keyword evidence="2" id="KW-0560">Oxidoreductase</keyword>
<dbReference type="Gene3D" id="1.10.630.10">
    <property type="entry name" value="Cytochrome P450"/>
    <property type="match status" value="1"/>
</dbReference>
<keyword evidence="4" id="KW-1185">Reference proteome</keyword>
<reference evidence="3" key="2">
    <citation type="submission" date="2020-09" db="EMBL/GenBank/DDBJ databases">
        <authorList>
            <person name="Sun Q."/>
            <person name="Ohkuma M."/>
        </authorList>
    </citation>
    <scope>NUCLEOTIDE SEQUENCE</scope>
    <source>
        <strain evidence="3">JCM 5069</strain>
    </source>
</reference>
<evidence type="ECO:0000256" key="2">
    <source>
        <dbReference type="RuleBase" id="RU000461"/>
    </source>
</evidence>
<dbReference type="PRINTS" id="PR00385">
    <property type="entry name" value="P450"/>
</dbReference>
<dbReference type="PANTHER" id="PTHR46696:SF6">
    <property type="entry name" value="P450, PUTATIVE (EUROFUNG)-RELATED"/>
    <property type="match status" value="1"/>
</dbReference>
<dbReference type="PANTHER" id="PTHR46696">
    <property type="entry name" value="P450, PUTATIVE (EUROFUNG)-RELATED"/>
    <property type="match status" value="1"/>
</dbReference>
<dbReference type="GO" id="GO:0005506">
    <property type="term" value="F:iron ion binding"/>
    <property type="evidence" value="ECO:0007669"/>
    <property type="project" value="InterPro"/>
</dbReference>
<evidence type="ECO:0000256" key="1">
    <source>
        <dbReference type="ARBA" id="ARBA00010617"/>
    </source>
</evidence>
<dbReference type="GO" id="GO:0020037">
    <property type="term" value="F:heme binding"/>
    <property type="evidence" value="ECO:0007669"/>
    <property type="project" value="InterPro"/>
</dbReference>
<keyword evidence="2" id="KW-0349">Heme</keyword>
<reference evidence="3" key="1">
    <citation type="journal article" date="2014" name="Int. J. Syst. Evol. Microbiol.">
        <title>Complete genome sequence of Corynebacterium casei LMG S-19264T (=DSM 44701T), isolated from a smear-ripened cheese.</title>
        <authorList>
            <consortium name="US DOE Joint Genome Institute (JGI-PGF)"/>
            <person name="Walter F."/>
            <person name="Albersmeier A."/>
            <person name="Kalinowski J."/>
            <person name="Ruckert C."/>
        </authorList>
    </citation>
    <scope>NUCLEOTIDE SEQUENCE</scope>
    <source>
        <strain evidence="3">JCM 5069</strain>
    </source>
</reference>
<dbReference type="PROSITE" id="PS00086">
    <property type="entry name" value="CYTOCHROME_P450"/>
    <property type="match status" value="1"/>
</dbReference>